<dbReference type="Pfam" id="PF00313">
    <property type="entry name" value="CSD"/>
    <property type="match status" value="1"/>
</dbReference>
<evidence type="ECO:0000259" key="4">
    <source>
        <dbReference type="SMART" id="SM00937"/>
    </source>
</evidence>
<dbReference type="SMART" id="SM00357">
    <property type="entry name" value="CSP"/>
    <property type="match status" value="1"/>
</dbReference>
<dbReference type="Gene3D" id="2.40.50.140">
    <property type="entry name" value="Nucleic acid-binding proteins"/>
    <property type="match status" value="1"/>
</dbReference>
<evidence type="ECO:0000256" key="1">
    <source>
        <dbReference type="SAM" id="Coils"/>
    </source>
</evidence>
<feature type="coiled-coil region" evidence="1">
    <location>
        <begin position="26"/>
        <end position="86"/>
    </location>
</feature>
<feature type="compositionally biased region" description="Acidic residues" evidence="2">
    <location>
        <begin position="343"/>
        <end position="364"/>
    </location>
</feature>
<dbReference type="SMART" id="SM00937">
    <property type="entry name" value="PCRF"/>
    <property type="match status" value="1"/>
</dbReference>
<dbReference type="Gene3D" id="3.30.70.1660">
    <property type="match status" value="1"/>
</dbReference>
<dbReference type="InterPro" id="IPR005139">
    <property type="entry name" value="PCRF"/>
</dbReference>
<keyword evidence="1" id="KW-0175">Coiled coil</keyword>
<dbReference type="InterPro" id="IPR011129">
    <property type="entry name" value="CSD"/>
</dbReference>
<evidence type="ECO:0000313" key="6">
    <source>
        <dbReference type="Proteomes" id="UP001642464"/>
    </source>
</evidence>
<feature type="region of interest" description="Disordered" evidence="2">
    <location>
        <begin position="343"/>
        <end position="370"/>
    </location>
</feature>
<dbReference type="Proteomes" id="UP001642464">
    <property type="component" value="Unassembled WGS sequence"/>
</dbReference>
<dbReference type="InterPro" id="IPR045853">
    <property type="entry name" value="Pep_chain_release_fac_I_sf"/>
</dbReference>
<feature type="domain" description="Peptide chain release factor" evidence="4">
    <location>
        <begin position="51"/>
        <end position="165"/>
    </location>
</feature>
<evidence type="ECO:0000256" key="2">
    <source>
        <dbReference type="SAM" id="MobiDB-lite"/>
    </source>
</evidence>
<organism evidence="5 6">
    <name type="scientific">Durusdinium trenchii</name>
    <dbReference type="NCBI Taxonomy" id="1381693"/>
    <lineage>
        <taxon>Eukaryota</taxon>
        <taxon>Sar</taxon>
        <taxon>Alveolata</taxon>
        <taxon>Dinophyceae</taxon>
        <taxon>Suessiales</taxon>
        <taxon>Symbiodiniaceae</taxon>
        <taxon>Durusdinium</taxon>
    </lineage>
</organism>
<proteinExistence type="predicted"/>
<dbReference type="InterPro" id="IPR012340">
    <property type="entry name" value="NA-bd_OB-fold"/>
</dbReference>
<sequence length="568" mass="63574">MTPEAEAKEIREEAAKPDLWNDAAGLEAVEKRAAAYRSIAEEVQTALELAEEAENAGDLDESAMLRDEASMALQRWDSEVSQAEVEMMMGGHYDGNSCQINIFAGAGGDEACDWVCMLERMYTNYAQQKGWSAKRVGFTEGDNIGLKSVDMEVTGDYAFGMMRRETGTHRLVRIWNGRRQTTFAGVEVVPLLPDDAVDALEIDPKELTWHTFRSGGKGGQNVNKVETGREGDRCDRYTLRLCGTVDFFNIEKGYYGFIKQASGEDIFVYCAAIIGGDKLARNDHVEYEVAYDKGIGKRQAVCGRLTDPSMKASFDPAPEPQESKVNTIEMDDMWQMEVLDESEDEAFEASDQSSELEQEDEAEEATVSPENRKMVSLSEVFLTHNAISCRFRTGRLFDEVIEDICSSEMAFDDFPPIVCTRWSQKWSSKTGDEAIMKPVLLSQKAMAGRDLGVKQSAKQVKWHLQESLPTTIMEKLGTRCLSSPRLEHRALTLPEHAPPNRCFHRLAVVLTSHPRFLMARRPLGTLRAVGVESEELDSILGREHVDLLRRSKALSGKDTEQTRKTCVV</sequence>
<dbReference type="Gene3D" id="3.30.160.20">
    <property type="match status" value="1"/>
</dbReference>
<evidence type="ECO:0000259" key="3">
    <source>
        <dbReference type="SMART" id="SM00357"/>
    </source>
</evidence>
<feature type="domain" description="Cold-shock" evidence="3">
    <location>
        <begin position="242"/>
        <end position="306"/>
    </location>
</feature>
<gene>
    <name evidence="5" type="ORF">SCF082_LOCUS45628</name>
</gene>
<comment type="caution">
    <text evidence="5">The sequence shown here is derived from an EMBL/GenBank/DDBJ whole genome shotgun (WGS) entry which is preliminary data.</text>
</comment>
<reference evidence="5 6" key="1">
    <citation type="submission" date="2024-02" db="EMBL/GenBank/DDBJ databases">
        <authorList>
            <person name="Chen Y."/>
            <person name="Shah S."/>
            <person name="Dougan E. K."/>
            <person name="Thang M."/>
            <person name="Chan C."/>
        </authorList>
    </citation>
    <scope>NUCLEOTIDE SEQUENCE [LARGE SCALE GENOMIC DNA]</scope>
</reference>
<dbReference type="PANTHER" id="PTHR43116">
    <property type="entry name" value="PEPTIDE CHAIN RELEASE FACTOR 2"/>
    <property type="match status" value="1"/>
</dbReference>
<protein>
    <submittedName>
        <fullName evidence="5">Peptide chain release factor 2 (RF-2)</fullName>
    </submittedName>
</protein>
<dbReference type="PANTHER" id="PTHR43116:SF3">
    <property type="entry name" value="CLASS I PEPTIDE CHAIN RELEASE FACTOR"/>
    <property type="match status" value="1"/>
</dbReference>
<dbReference type="SUPFAM" id="SSF75620">
    <property type="entry name" value="Release factor"/>
    <property type="match status" value="1"/>
</dbReference>
<name>A0ABP0RAT4_9DINO</name>
<evidence type="ECO:0000313" key="5">
    <source>
        <dbReference type="EMBL" id="CAK9097264.1"/>
    </source>
</evidence>
<dbReference type="EMBL" id="CAXAMM010041095">
    <property type="protein sequence ID" value="CAK9097264.1"/>
    <property type="molecule type" value="Genomic_DNA"/>
</dbReference>
<dbReference type="InterPro" id="IPR002059">
    <property type="entry name" value="CSP_DNA-bd"/>
</dbReference>
<dbReference type="Pfam" id="PF03462">
    <property type="entry name" value="PCRF"/>
    <property type="match status" value="1"/>
</dbReference>
<dbReference type="SUPFAM" id="SSF50249">
    <property type="entry name" value="Nucleic acid-binding proteins"/>
    <property type="match status" value="1"/>
</dbReference>
<keyword evidence="6" id="KW-1185">Reference proteome</keyword>
<accession>A0ABP0RAT4</accession>